<dbReference type="PANTHER" id="PTHR36510">
    <property type="entry name" value="GLUTAMATE--CYSTEINE LIGASE 2-RELATED"/>
    <property type="match status" value="1"/>
</dbReference>
<dbReference type="AlphaFoldDB" id="A4CI62"/>
<reference evidence="3 4" key="1">
    <citation type="journal article" date="2009" name="J. Bacteriol.">
        <title>Complete genome sequence of Robiginitalea biformata HTCC2501.</title>
        <authorList>
            <person name="Oh H.M."/>
            <person name="Giovannoni S.J."/>
            <person name="Lee K."/>
            <person name="Ferriera S."/>
            <person name="Johnson J."/>
            <person name="Cho J.C."/>
        </authorList>
    </citation>
    <scope>NUCLEOTIDE SEQUENCE [LARGE SCALE GENOMIC DNA]</scope>
    <source>
        <strain evidence="4">ATCC BAA-864 / HTCC2501 / KCTC 12146</strain>
    </source>
</reference>
<dbReference type="HOGENOM" id="CLU_029030_0_0_10"/>
<dbReference type="GO" id="GO:0016879">
    <property type="term" value="F:ligase activity, forming carbon-nitrogen bonds"/>
    <property type="evidence" value="ECO:0007669"/>
    <property type="project" value="TreeGrafter"/>
</dbReference>
<dbReference type="InterPro" id="IPR000644">
    <property type="entry name" value="CBS_dom"/>
</dbReference>
<dbReference type="EMBL" id="CP001712">
    <property type="protein sequence ID" value="EAR16620.1"/>
    <property type="molecule type" value="Genomic_DNA"/>
</dbReference>
<evidence type="ECO:0000313" key="3">
    <source>
        <dbReference type="EMBL" id="EAR16620.1"/>
    </source>
</evidence>
<dbReference type="SUPFAM" id="SSF54631">
    <property type="entry name" value="CBS-domain pair"/>
    <property type="match status" value="1"/>
</dbReference>
<dbReference type="PANTHER" id="PTHR36510:SF3">
    <property type="entry name" value="CONSERVED PROTEIN"/>
    <property type="match status" value="1"/>
</dbReference>
<proteinExistence type="predicted"/>
<dbReference type="RefSeq" id="WP_015753377.1">
    <property type="nucleotide sequence ID" value="NC_013222.1"/>
</dbReference>
<dbReference type="Gene3D" id="3.10.580.10">
    <property type="entry name" value="CBS-domain"/>
    <property type="match status" value="1"/>
</dbReference>
<protein>
    <submittedName>
        <fullName evidence="3">CBS domain pair protein</fullName>
    </submittedName>
</protein>
<accession>A4CI62</accession>
<dbReference type="eggNOG" id="COG0517">
    <property type="taxonomic scope" value="Bacteria"/>
</dbReference>
<dbReference type="Proteomes" id="UP000009049">
    <property type="component" value="Chromosome"/>
</dbReference>
<evidence type="ECO:0000256" key="1">
    <source>
        <dbReference type="PROSITE-ProRule" id="PRU00703"/>
    </source>
</evidence>
<feature type="domain" description="CBS" evidence="2">
    <location>
        <begin position="572"/>
        <end position="621"/>
    </location>
</feature>
<dbReference type="SMART" id="SM00116">
    <property type="entry name" value="CBS"/>
    <property type="match status" value="2"/>
</dbReference>
<dbReference type="SUPFAM" id="SSF55931">
    <property type="entry name" value="Glutamine synthetase/guanido kinase"/>
    <property type="match status" value="1"/>
</dbReference>
<dbReference type="eggNOG" id="COG3572">
    <property type="taxonomic scope" value="Bacteria"/>
</dbReference>
<dbReference type="Pfam" id="PF04107">
    <property type="entry name" value="GCS2"/>
    <property type="match status" value="1"/>
</dbReference>
<organism evidence="3 4">
    <name type="scientific">Robiginitalea biformata (strain ATCC BAA-864 / DSM 15991 / KCTC 12146 / HTCC2501)</name>
    <dbReference type="NCBI Taxonomy" id="313596"/>
    <lineage>
        <taxon>Bacteria</taxon>
        <taxon>Pseudomonadati</taxon>
        <taxon>Bacteroidota</taxon>
        <taxon>Flavobacteriia</taxon>
        <taxon>Flavobacteriales</taxon>
        <taxon>Flavobacteriaceae</taxon>
        <taxon>Robiginitalea</taxon>
    </lineage>
</organism>
<dbReference type="InterPro" id="IPR014746">
    <property type="entry name" value="Gln_synth/guanido_kin_cat_dom"/>
</dbReference>
<keyword evidence="4" id="KW-1185">Reference proteome</keyword>
<dbReference type="Pfam" id="PF00571">
    <property type="entry name" value="CBS"/>
    <property type="match status" value="2"/>
</dbReference>
<dbReference type="KEGG" id="rbi:RB2501_06960"/>
<sequence length="621" mass="70629">MGNLAVKTLDTSLERAQYYRQLLTDIAALEVMLEDGLFERNEMHIGAEQEFCLVNADWEPSMNAPKILSDLNEPHFTPELTRYNLEINLDPRRLQGTCLSDMHNQLRDLLGRAQEAAARHGDKIILTGVLPTISTRHLGQAYMAPLNRYRILNEAVKHVRDSDLEMHIKGVDEVNLHHDSIMYEGCNTSFQSHLQIDPEDFSSAYNWAQAIAGPVLSVCANSPLLMGRELWEETRIALFSQSVDTRRSTFRLNEREPRVGFGSEWETGSAADFFKRSVARYRSLISTDFEASDSLEQVNRGQAPALTALSLYNGTVYPWNRLCYGRGGKKPHLRIENRYLPSGPTTADEIANLAFWTGIMTGRPSEFDDIRKKMDFRDAKKNFFHAARYGMSAQFRWQGKDVPARELLLDFFLPIAYRGLSRMQVAGADITKYLKLIENRIRSQSGAEWKIRTYRELRKELRQPDALRVLTASLYNRSLKGYPVATWKKYTCNEVFSGRRSASVRDLMSTRIITAHENDSAALVVHLMKWNGFHHLPVLDGNQELIGLLSWKDVGELADSPEIYDMRIADLMKTELITTGPDKSIRSARELMASYGIHCLPVVSGRELIGLLTSTDIDNED</sequence>
<evidence type="ECO:0000259" key="2">
    <source>
        <dbReference type="PROSITE" id="PS51371"/>
    </source>
</evidence>
<dbReference type="InterPro" id="IPR050141">
    <property type="entry name" value="GCL_type2/YbdK_subfam"/>
</dbReference>
<dbReference type="InterPro" id="IPR006336">
    <property type="entry name" value="GCS2"/>
</dbReference>
<evidence type="ECO:0000313" key="4">
    <source>
        <dbReference type="Proteomes" id="UP000009049"/>
    </source>
</evidence>
<dbReference type="Gene3D" id="3.30.590.20">
    <property type="match status" value="1"/>
</dbReference>
<dbReference type="OrthoDB" id="240589at2"/>
<gene>
    <name evidence="3" type="ordered locus">RB2501_06960</name>
</gene>
<dbReference type="InterPro" id="IPR046342">
    <property type="entry name" value="CBS_dom_sf"/>
</dbReference>
<feature type="domain" description="CBS" evidence="2">
    <location>
        <begin position="508"/>
        <end position="566"/>
    </location>
</feature>
<dbReference type="PROSITE" id="PS51371">
    <property type="entry name" value="CBS"/>
    <property type="match status" value="2"/>
</dbReference>
<dbReference type="STRING" id="313596.RB2501_06960"/>
<keyword evidence="1" id="KW-0129">CBS domain</keyword>
<name>A4CI62_ROBBH</name>